<dbReference type="InterPro" id="IPR000519">
    <property type="entry name" value="P_trefoil_dom"/>
</dbReference>
<dbReference type="Gene3D" id="4.10.110.10">
    <property type="entry name" value="Spasmolytic Protein, domain 1"/>
    <property type="match status" value="2"/>
</dbReference>
<dbReference type="InterPro" id="IPR017994">
    <property type="entry name" value="P_trefoil_chordata"/>
</dbReference>
<dbReference type="SMART" id="SM00018">
    <property type="entry name" value="PD"/>
    <property type="match status" value="2"/>
</dbReference>
<feature type="domain" description="P-type" evidence="6">
    <location>
        <begin position="101"/>
        <end position="145"/>
    </location>
</feature>
<evidence type="ECO:0000256" key="1">
    <source>
        <dbReference type="ARBA" id="ARBA00004613"/>
    </source>
</evidence>
<evidence type="ECO:0000256" key="4">
    <source>
        <dbReference type="PROSITE-ProRule" id="PRU00779"/>
    </source>
</evidence>
<dbReference type="EMBL" id="CAWYQH010000024">
    <property type="protein sequence ID" value="CAK8676225.1"/>
    <property type="molecule type" value="Genomic_DNA"/>
</dbReference>
<evidence type="ECO:0000313" key="8">
    <source>
        <dbReference type="Proteomes" id="UP001642483"/>
    </source>
</evidence>
<name>A0ABP0F957_CLALP</name>
<dbReference type="CDD" id="cd00111">
    <property type="entry name" value="Trefoil"/>
    <property type="match status" value="2"/>
</dbReference>
<reference evidence="7 8" key="1">
    <citation type="submission" date="2024-02" db="EMBL/GenBank/DDBJ databases">
        <authorList>
            <person name="Daric V."/>
            <person name="Darras S."/>
        </authorList>
    </citation>
    <scope>NUCLEOTIDE SEQUENCE [LARGE SCALE GENOMIC DNA]</scope>
</reference>
<feature type="disulfide bond" evidence="4">
    <location>
        <begin position="61"/>
        <end position="78"/>
    </location>
</feature>
<keyword evidence="5" id="KW-0732">Signal</keyword>
<gene>
    <name evidence="7" type="ORF">CVLEPA_LOCUS5695</name>
</gene>
<comment type="caution">
    <text evidence="4">Lacks conserved residue(s) required for the propagation of feature annotation.</text>
</comment>
<dbReference type="PANTHER" id="PTHR13826">
    <property type="entry name" value="INTESTINAL TREFOIL FACTOR-RELATED"/>
    <property type="match status" value="1"/>
</dbReference>
<dbReference type="PROSITE" id="PS00025">
    <property type="entry name" value="P_TREFOIL_1"/>
    <property type="match status" value="2"/>
</dbReference>
<accession>A0ABP0F957</accession>
<feature type="disulfide bond" evidence="4">
    <location>
        <begin position="124"/>
        <end position="141"/>
    </location>
</feature>
<protein>
    <recommendedName>
        <fullName evidence="6">P-type domain-containing protein</fullName>
    </recommendedName>
</protein>
<dbReference type="Proteomes" id="UP001642483">
    <property type="component" value="Unassembled WGS sequence"/>
</dbReference>
<dbReference type="InterPro" id="IPR017957">
    <property type="entry name" value="P_trefoil_CS"/>
</dbReference>
<evidence type="ECO:0000256" key="2">
    <source>
        <dbReference type="ARBA" id="ARBA00022525"/>
    </source>
</evidence>
<evidence type="ECO:0000313" key="7">
    <source>
        <dbReference type="EMBL" id="CAK8676225.1"/>
    </source>
</evidence>
<dbReference type="SUPFAM" id="SSF57492">
    <property type="entry name" value="Trefoil"/>
    <property type="match status" value="2"/>
</dbReference>
<feature type="disulfide bond" evidence="4">
    <location>
        <begin position="114"/>
        <end position="129"/>
    </location>
</feature>
<evidence type="ECO:0000256" key="5">
    <source>
        <dbReference type="SAM" id="SignalP"/>
    </source>
</evidence>
<dbReference type="PROSITE" id="PS51448">
    <property type="entry name" value="P_TREFOIL_2"/>
    <property type="match status" value="2"/>
</dbReference>
<keyword evidence="2" id="KW-0964">Secreted</keyword>
<feature type="domain" description="P-type" evidence="6">
    <location>
        <begin position="38"/>
        <end position="82"/>
    </location>
</feature>
<feature type="chain" id="PRO_5047085974" description="P-type domain-containing protein" evidence="5">
    <location>
        <begin position="26"/>
        <end position="145"/>
    </location>
</feature>
<dbReference type="Pfam" id="PF00088">
    <property type="entry name" value="Trefoil"/>
    <property type="match status" value="2"/>
</dbReference>
<proteinExistence type="predicted"/>
<organism evidence="7 8">
    <name type="scientific">Clavelina lepadiformis</name>
    <name type="common">Light-bulb sea squirt</name>
    <name type="synonym">Ascidia lepadiformis</name>
    <dbReference type="NCBI Taxonomy" id="159417"/>
    <lineage>
        <taxon>Eukaryota</taxon>
        <taxon>Metazoa</taxon>
        <taxon>Chordata</taxon>
        <taxon>Tunicata</taxon>
        <taxon>Ascidiacea</taxon>
        <taxon>Aplousobranchia</taxon>
        <taxon>Clavelinidae</taxon>
        <taxon>Clavelina</taxon>
    </lineage>
</organism>
<sequence>MATLATATAVAVLTAQVIFANYALTEYLQPNIDKCPHAECQVIPERRETCNPGGLMTRDNCIAAGCCFDEDSYDAPICFKRKVYPVGFPGRHTFYSHLVMRICNRQDPKNRKQCGSKKISRDECLRHQCCWLPVVLEGPQCYHFA</sequence>
<evidence type="ECO:0000256" key="3">
    <source>
        <dbReference type="ARBA" id="ARBA00023157"/>
    </source>
</evidence>
<keyword evidence="8" id="KW-1185">Reference proteome</keyword>
<dbReference type="PANTHER" id="PTHR13826:SF14">
    <property type="entry name" value="TREFOIL FACTOR 2"/>
    <property type="match status" value="1"/>
</dbReference>
<comment type="subcellular location">
    <subcellularLocation>
        <location evidence="1">Secreted</location>
    </subcellularLocation>
</comment>
<comment type="caution">
    <text evidence="7">The sequence shown here is derived from an EMBL/GenBank/DDBJ whole genome shotgun (WGS) entry which is preliminary data.</text>
</comment>
<feature type="signal peptide" evidence="5">
    <location>
        <begin position="1"/>
        <end position="25"/>
    </location>
</feature>
<keyword evidence="3 4" id="KW-1015">Disulfide bond</keyword>
<dbReference type="InterPro" id="IPR044913">
    <property type="entry name" value="P_trefoil_dom_sf"/>
</dbReference>
<evidence type="ECO:0000259" key="6">
    <source>
        <dbReference type="PROSITE" id="PS51448"/>
    </source>
</evidence>